<gene>
    <name evidence="1" type="ORF">OJA1325D05.7</name>
</gene>
<reference evidence="2" key="1">
    <citation type="journal article" date="2005" name="Nature">
        <title>The map-based sequence of the rice genome.</title>
        <authorList>
            <consortium name="International rice genome sequencing project (IRGSP)"/>
            <person name="Matsumoto T."/>
            <person name="Wu J."/>
            <person name="Kanamori H."/>
            <person name="Katayose Y."/>
            <person name="Fujisawa M."/>
            <person name="Namiki N."/>
            <person name="Mizuno H."/>
            <person name="Yamamoto K."/>
            <person name="Antonio B.A."/>
            <person name="Baba T."/>
            <person name="Sakata K."/>
            <person name="Nagamura Y."/>
            <person name="Aoki H."/>
            <person name="Arikawa K."/>
            <person name="Arita K."/>
            <person name="Bito T."/>
            <person name="Chiden Y."/>
            <person name="Fujitsuka N."/>
            <person name="Fukunaka R."/>
            <person name="Hamada M."/>
            <person name="Harada C."/>
            <person name="Hayashi A."/>
            <person name="Hijishita S."/>
            <person name="Honda M."/>
            <person name="Hosokawa S."/>
            <person name="Ichikawa Y."/>
            <person name="Idonuma A."/>
            <person name="Iijima M."/>
            <person name="Ikeda M."/>
            <person name="Ikeno M."/>
            <person name="Ito K."/>
            <person name="Ito S."/>
            <person name="Ito T."/>
            <person name="Ito Y."/>
            <person name="Ito Y."/>
            <person name="Iwabuchi A."/>
            <person name="Kamiya K."/>
            <person name="Karasawa W."/>
            <person name="Kurita K."/>
            <person name="Katagiri S."/>
            <person name="Kikuta A."/>
            <person name="Kobayashi H."/>
            <person name="Kobayashi N."/>
            <person name="Machita K."/>
            <person name="Maehara T."/>
            <person name="Masukawa M."/>
            <person name="Mizubayashi T."/>
            <person name="Mukai Y."/>
            <person name="Nagasaki H."/>
            <person name="Nagata Y."/>
            <person name="Naito S."/>
            <person name="Nakashima M."/>
            <person name="Nakama Y."/>
            <person name="Nakamichi Y."/>
            <person name="Nakamura M."/>
            <person name="Meguro A."/>
            <person name="Negishi M."/>
            <person name="Ohta I."/>
            <person name="Ohta T."/>
            <person name="Okamoto M."/>
            <person name="Ono N."/>
            <person name="Saji S."/>
            <person name="Sakaguchi M."/>
            <person name="Sakai K."/>
            <person name="Shibata M."/>
            <person name="Shimokawa T."/>
            <person name="Song J."/>
            <person name="Takazaki Y."/>
            <person name="Terasawa K."/>
            <person name="Tsugane M."/>
            <person name="Tsuji K."/>
            <person name="Ueda S."/>
            <person name="Waki K."/>
            <person name="Yamagata H."/>
            <person name="Yamamoto M."/>
            <person name="Yamamoto S."/>
            <person name="Yamane H."/>
            <person name="Yoshiki S."/>
            <person name="Yoshihara R."/>
            <person name="Yukawa K."/>
            <person name="Zhong H."/>
            <person name="Yano M."/>
            <person name="Yuan Q."/>
            <person name="Ouyang S."/>
            <person name="Liu J."/>
            <person name="Jones K.M."/>
            <person name="Gansberger K."/>
            <person name="Moffat K."/>
            <person name="Hill J."/>
            <person name="Bera J."/>
            <person name="Fadrosh D."/>
            <person name="Jin S."/>
            <person name="Johri S."/>
            <person name="Kim M."/>
            <person name="Overton L."/>
            <person name="Reardon M."/>
            <person name="Tsitrin T."/>
            <person name="Vuong H."/>
            <person name="Weaver B."/>
            <person name="Ciecko A."/>
            <person name="Tallon L."/>
            <person name="Jackson J."/>
            <person name="Pai G."/>
            <person name="Aken S.V."/>
            <person name="Utterback T."/>
            <person name="Reidmuller S."/>
            <person name="Feldblyum T."/>
            <person name="Hsiao J."/>
            <person name="Zismann V."/>
            <person name="Iobst S."/>
            <person name="de Vazeille A.R."/>
            <person name="Buell C.R."/>
            <person name="Ying K."/>
            <person name="Li Y."/>
            <person name="Lu T."/>
            <person name="Huang Y."/>
            <person name="Zhao Q."/>
            <person name="Feng Q."/>
            <person name="Zhang L."/>
            <person name="Zhu J."/>
            <person name="Weng Q."/>
            <person name="Mu J."/>
            <person name="Lu Y."/>
            <person name="Fan D."/>
            <person name="Liu Y."/>
            <person name="Guan J."/>
            <person name="Zhang Y."/>
            <person name="Yu S."/>
            <person name="Liu X."/>
            <person name="Zhang Y."/>
            <person name="Hong G."/>
            <person name="Han B."/>
            <person name="Choisne N."/>
            <person name="Demange N."/>
            <person name="Orjeda G."/>
            <person name="Samain S."/>
            <person name="Cattolico L."/>
            <person name="Pelletier E."/>
            <person name="Couloux A."/>
            <person name="Segurens B."/>
            <person name="Wincker P."/>
            <person name="D'Hont A."/>
            <person name="Scarpelli C."/>
            <person name="Weissenbach J."/>
            <person name="Salanoubat M."/>
            <person name="Quetier F."/>
            <person name="Yu Y."/>
            <person name="Kim H.R."/>
            <person name="Rambo T."/>
            <person name="Currie J."/>
            <person name="Collura K."/>
            <person name="Luo M."/>
            <person name="Yang T."/>
            <person name="Ammiraju J.S.S."/>
            <person name="Engler F."/>
            <person name="Soderlund C."/>
            <person name="Wing R.A."/>
            <person name="Palmer L.E."/>
            <person name="de la Bastide M."/>
            <person name="Spiegel L."/>
            <person name="Nascimento L."/>
            <person name="Zutavern T."/>
            <person name="O'Shaughnessy A."/>
            <person name="Dike S."/>
            <person name="Dedhia N."/>
            <person name="Preston R."/>
            <person name="Balija V."/>
            <person name="McCombie W.R."/>
            <person name="Chow T."/>
            <person name="Chen H."/>
            <person name="Chung M."/>
            <person name="Chen C."/>
            <person name="Shaw J."/>
            <person name="Wu H."/>
            <person name="Hsiao K."/>
            <person name="Chao Y."/>
            <person name="Chu M."/>
            <person name="Cheng C."/>
            <person name="Hour A."/>
            <person name="Lee P."/>
            <person name="Lin S."/>
            <person name="Lin Y."/>
            <person name="Liou J."/>
            <person name="Liu S."/>
            <person name="Hsing Y."/>
            <person name="Raghuvanshi S."/>
            <person name="Mohanty A."/>
            <person name="Bharti A.K."/>
            <person name="Gaur A."/>
            <person name="Gupta V."/>
            <person name="Kumar D."/>
            <person name="Ravi V."/>
            <person name="Vij S."/>
            <person name="Kapur A."/>
            <person name="Khurana P."/>
            <person name="Khurana P."/>
            <person name="Khurana J.P."/>
            <person name="Tyagi A.K."/>
            <person name="Gaikwad K."/>
            <person name="Singh A."/>
            <person name="Dalal V."/>
            <person name="Srivastava S."/>
            <person name="Dixit A."/>
            <person name="Pal A.K."/>
            <person name="Ghazi I.A."/>
            <person name="Yadav M."/>
            <person name="Pandit A."/>
            <person name="Bhargava A."/>
            <person name="Sureshbabu K."/>
            <person name="Batra K."/>
            <person name="Sharma T.R."/>
            <person name="Mohapatra T."/>
            <person name="Singh N.K."/>
            <person name="Messing J."/>
            <person name="Nelson A.B."/>
            <person name="Fuks G."/>
            <person name="Kavchok S."/>
            <person name="Keizer G."/>
            <person name="Linton E."/>
            <person name="Llaca V."/>
            <person name="Song R."/>
            <person name="Tanyolac B."/>
            <person name="Young S."/>
            <person name="Ho-Il K."/>
            <person name="Hahn J.H."/>
            <person name="Sangsakoo G."/>
            <person name="Vanavichit A."/>
            <person name="de Mattos Luiz.A.T."/>
            <person name="Zimmer P.D."/>
            <person name="Malone G."/>
            <person name="Dellagostin O."/>
            <person name="de Oliveira A.C."/>
            <person name="Bevan M."/>
            <person name="Bancroft I."/>
            <person name="Minx P."/>
            <person name="Cordum H."/>
            <person name="Wilson R."/>
            <person name="Cheng Z."/>
            <person name="Jin W."/>
            <person name="Jiang J."/>
            <person name="Leong S.A."/>
            <person name="Iwama H."/>
            <person name="Gojobori T."/>
            <person name="Itoh T."/>
            <person name="Niimura Y."/>
            <person name="Fujii Y."/>
            <person name="Habara T."/>
            <person name="Sakai H."/>
            <person name="Sato Y."/>
            <person name="Wilson G."/>
            <person name="Kumar K."/>
            <person name="McCouch S."/>
            <person name="Juretic N."/>
            <person name="Hoen D."/>
            <person name="Wright S."/>
            <person name="Bruskiewich R."/>
            <person name="Bureau T."/>
            <person name="Miyao A."/>
            <person name="Hirochika H."/>
            <person name="Nishikawa T."/>
            <person name="Kadowaki K."/>
            <person name="Sugiura M."/>
            <person name="Burr B."/>
            <person name="Sasaki T."/>
        </authorList>
    </citation>
    <scope>NUCLEOTIDE SEQUENCE [LARGE SCALE GENOMIC DNA]</scope>
    <source>
        <strain evidence="2">cv. Nipponbare</strain>
    </source>
</reference>
<name>Q339S3_ORYSJ</name>
<dbReference type="AlphaFoldDB" id="Q339S3"/>
<protein>
    <submittedName>
        <fullName evidence="1">Uncharacterized protein</fullName>
    </submittedName>
</protein>
<sequence>MRVMVIGDGPDNPQAHGYTDVALPLRVFQGYRIQGNVCGQIFLRFIQGHQAIDRLG</sequence>
<evidence type="ECO:0000313" key="1">
    <source>
        <dbReference type="EMBL" id="AAN34950.1"/>
    </source>
</evidence>
<accession>Q339S3</accession>
<dbReference type="EMBL" id="AC134517">
    <property type="protein sequence ID" value="AAN34950.1"/>
    <property type="molecule type" value="Genomic_DNA"/>
</dbReference>
<reference evidence="2" key="2">
    <citation type="journal article" date="2008" name="Nucleic Acids Res.">
        <title>The rice annotation project database (RAP-DB): 2008 update.</title>
        <authorList>
            <consortium name="The rice annotation project (RAP)"/>
        </authorList>
    </citation>
    <scope>GENOME REANNOTATION</scope>
    <source>
        <strain evidence="2">cv. Nipponbare</strain>
    </source>
</reference>
<proteinExistence type="predicted"/>
<dbReference type="Proteomes" id="UP000000763">
    <property type="component" value="Chromosome 10"/>
</dbReference>
<organism evidence="1 2">
    <name type="scientific">Oryza sativa subsp. japonica</name>
    <name type="common">Rice</name>
    <dbReference type="NCBI Taxonomy" id="39947"/>
    <lineage>
        <taxon>Eukaryota</taxon>
        <taxon>Viridiplantae</taxon>
        <taxon>Streptophyta</taxon>
        <taxon>Embryophyta</taxon>
        <taxon>Tracheophyta</taxon>
        <taxon>Spermatophyta</taxon>
        <taxon>Magnoliopsida</taxon>
        <taxon>Liliopsida</taxon>
        <taxon>Poales</taxon>
        <taxon>Poaceae</taxon>
        <taxon>BOP clade</taxon>
        <taxon>Oryzoideae</taxon>
        <taxon>Oryzeae</taxon>
        <taxon>Oryzinae</taxon>
        <taxon>Oryza</taxon>
        <taxon>Oryza sativa</taxon>
    </lineage>
</organism>
<evidence type="ECO:0000313" key="2">
    <source>
        <dbReference type="Proteomes" id="UP000000763"/>
    </source>
</evidence>